<sequence>MNTQTNENDLYRQQCKVVQEICQLKLLNEKLASVRMFKEKLKGAINATYNNTEEISRIEQAKNQSTDLIDFVLKNMTPFNSWLIKNAFMTKNEQLMGHWYEEYFSKTTYYKKKKEAINEFMALYFDYKQLQL</sequence>
<dbReference type="eggNOG" id="ENOG5032F10">
    <property type="taxonomic scope" value="Bacteria"/>
</dbReference>
<dbReference type="EMBL" id="CP001991">
    <property type="protein sequence ID" value="ADE19470.1"/>
    <property type="molecule type" value="Genomic_DNA"/>
</dbReference>
<organism evidence="1 2">
    <name type="scientific">Mycoplasma crocodyli (strain ATCC 51981 / MP145)</name>
    <dbReference type="NCBI Taxonomy" id="512564"/>
    <lineage>
        <taxon>Bacteria</taxon>
        <taxon>Bacillati</taxon>
        <taxon>Mycoplasmatota</taxon>
        <taxon>Mollicutes</taxon>
        <taxon>Mycoplasmataceae</taxon>
        <taxon>Mycoplasma</taxon>
    </lineage>
</organism>
<reference evidence="1 2" key="3">
    <citation type="journal article" date="2011" name="J. Bacteriol.">
        <title>Genome sequences of Mycoplasma alligatoris A21JP2T and Mycoplasma crocodyli MP145T.</title>
        <authorList>
            <person name="Brown D.R."/>
            <person name="Farmerie W.G."/>
            <person name="May M."/>
            <person name="Benders G.A."/>
            <person name="Durkin A.S."/>
            <person name="Hlavinka K."/>
            <person name="Hostetler J."/>
            <person name="Jackson J."/>
            <person name="Johnson J."/>
            <person name="Miller R.H."/>
            <person name="Paralanov V."/>
            <person name="Radune D."/>
            <person name="Szczypinski B."/>
            <person name="Glass J.I."/>
        </authorList>
    </citation>
    <scope>NUCLEOTIDE SEQUENCE [LARGE SCALE GENOMIC DNA]</scope>
    <source>
        <strain evidence="2">ATCC 51981 / MP145</strain>
    </source>
</reference>
<dbReference type="AlphaFoldDB" id="D5E684"/>
<gene>
    <name evidence="1" type="ordered locus">MCRO_0675</name>
</gene>
<dbReference type="RefSeq" id="WP_013054247.1">
    <property type="nucleotide sequence ID" value="NC_014014.1"/>
</dbReference>
<reference key="2">
    <citation type="submission" date="2010-03" db="EMBL/GenBank/DDBJ databases">
        <authorList>
            <person name="Ma Z."/>
            <person name="Wang X."/>
            <person name="Liu H."/>
        </authorList>
    </citation>
    <scope>NUCLEOTIDE SEQUENCE</scope>
    <source>
        <strain>MP145</strain>
    </source>
</reference>
<dbReference type="InterPro" id="IPR058231">
    <property type="entry name" value="MG284-like_C"/>
</dbReference>
<evidence type="ECO:0000313" key="2">
    <source>
        <dbReference type="Proteomes" id="UP000001845"/>
    </source>
</evidence>
<reference evidence="2" key="1">
    <citation type="submission" date="2010-03" db="EMBL/GenBank/DDBJ databases">
        <title>The complete genome of Mycoplasma crocodyli MP145.</title>
        <authorList>
            <person name="Glass J.I."/>
            <person name="Durkin A.S."/>
            <person name="Hostetler J."/>
            <person name="Jackson J."/>
            <person name="Johnson J."/>
            <person name="May M.A."/>
            <person name="Paralanov V."/>
            <person name="Radune D."/>
            <person name="Szczypinski B."/>
            <person name="Brown D.R."/>
        </authorList>
    </citation>
    <scope>NUCLEOTIDE SEQUENCE [LARGE SCALE GENOMIC DNA]</scope>
    <source>
        <strain evidence="2">ATCC 51981 / MP145</strain>
    </source>
</reference>
<protein>
    <submittedName>
        <fullName evidence="1">Uncharacterized protein</fullName>
    </submittedName>
</protein>
<dbReference type="HOGENOM" id="CLU_1957157_0_0_14"/>
<accession>D5E684</accession>
<dbReference type="STRING" id="512564.MCRO_0675"/>
<keyword evidence="2" id="KW-1185">Reference proteome</keyword>
<proteinExistence type="predicted"/>
<evidence type="ECO:0000313" key="1">
    <source>
        <dbReference type="EMBL" id="ADE19470.1"/>
    </source>
</evidence>
<name>D5E684_MYCCM</name>
<dbReference type="OrthoDB" id="401392at2"/>
<dbReference type="KEGG" id="mcd:MCRO_0675"/>
<dbReference type="Proteomes" id="UP000001845">
    <property type="component" value="Chromosome"/>
</dbReference>
<dbReference type="NCBIfam" id="NF045770">
    <property type="entry name" value="MPN403_MG284_C"/>
    <property type="match status" value="1"/>
</dbReference>